<dbReference type="InterPro" id="IPR050659">
    <property type="entry name" value="Peptidase_M24B"/>
</dbReference>
<dbReference type="InterPro" id="IPR029149">
    <property type="entry name" value="Creatin/AminoP/Spt16_N"/>
</dbReference>
<dbReference type="Gene3D" id="3.40.350.10">
    <property type="entry name" value="Creatinase/prolidase N-terminal domain"/>
    <property type="match status" value="1"/>
</dbReference>
<sequence length="418" mass="45549">MPAGGDRQPDDLCAAGRRRLARCAERAVTMRSNSPITDAELERRWTLARGVLADLDCDALVAQAREDWVGSYVRWLTDTPANNGYPRTIAFFPDRPMTVVEMGAFDVDRAVADDPVHRGVGRFLHTPSFVSVGYTTRYDADLLLQALRDAGARRVGLLCPGALPHAVVAALQEAGIECVDATDALDRVKAVKSAEEIALIRATAALQDRVFAEVCDFICPGVTDRDVTSHAERIGRDLGSDQGIYLGLSAPMGQPSRFMNRPLQTRTIEAGDHMSLLIEINGPGGLYAEIARTMVLGRASDHLLEAFENVRAAQDHTLSLIRPGAAPADIAAAHDDWMQARELPAETRLYAHGQGVEMVERPLIRHDEPMPLAADMCLAVHPGYDDGEVFAVICDNYLVTDDGVSACLHQTDKKIFEL</sequence>
<evidence type="ECO:0000259" key="1">
    <source>
        <dbReference type="Pfam" id="PF00557"/>
    </source>
</evidence>
<dbReference type="CDD" id="cd01066">
    <property type="entry name" value="APP_MetAP"/>
    <property type="match status" value="1"/>
</dbReference>
<dbReference type="SUPFAM" id="SSF55920">
    <property type="entry name" value="Creatinase/aminopeptidase"/>
    <property type="match status" value="1"/>
</dbReference>
<protein>
    <recommendedName>
        <fullName evidence="1">Peptidase M24 domain-containing protein</fullName>
    </recommendedName>
</protein>
<evidence type="ECO:0000313" key="2">
    <source>
        <dbReference type="EMBL" id="ATI43934.1"/>
    </source>
</evidence>
<keyword evidence="3" id="KW-1185">Reference proteome</keyword>
<keyword evidence="2" id="KW-0614">Plasmid</keyword>
<name>A0A291M4V3_9RHOB</name>
<dbReference type="EMBL" id="CP021407">
    <property type="protein sequence ID" value="ATI43934.1"/>
    <property type="molecule type" value="Genomic_DNA"/>
</dbReference>
<gene>
    <name evidence="2" type="ORF">CBW24_17470</name>
</gene>
<accession>A0A291M4V3</accession>
<organism evidence="2 3">
    <name type="scientific">Pacificitalea manganoxidans</name>
    <dbReference type="NCBI Taxonomy" id="1411902"/>
    <lineage>
        <taxon>Bacteria</taxon>
        <taxon>Pseudomonadati</taxon>
        <taxon>Pseudomonadota</taxon>
        <taxon>Alphaproteobacteria</taxon>
        <taxon>Rhodobacterales</taxon>
        <taxon>Paracoccaceae</taxon>
        <taxon>Pacificitalea</taxon>
    </lineage>
</organism>
<dbReference type="Proteomes" id="UP000219050">
    <property type="component" value="Plasmid pDY25-C"/>
</dbReference>
<dbReference type="AlphaFoldDB" id="A0A291M4V3"/>
<geneLocation type="plasmid" evidence="3">
    <name>pdy25-c</name>
</geneLocation>
<dbReference type="KEGG" id="cmag:CBW24_17470"/>
<dbReference type="SUPFAM" id="SSF53092">
    <property type="entry name" value="Creatinase/prolidase N-terminal domain"/>
    <property type="match status" value="1"/>
</dbReference>
<dbReference type="PANTHER" id="PTHR46112:SF2">
    <property type="entry name" value="XAA-PRO AMINOPEPTIDASE P-RELATED"/>
    <property type="match status" value="1"/>
</dbReference>
<feature type="domain" description="Peptidase M24" evidence="1">
    <location>
        <begin position="199"/>
        <end position="401"/>
    </location>
</feature>
<reference evidence="2 3" key="1">
    <citation type="submission" date="2017-05" db="EMBL/GenBank/DDBJ databases">
        <title>Comparative genomic and metabolic analysis of manganese-oxidizing mechanisms in Celeribater manganoxidans DY25T: its adaption to the environment of polymetallic nodule.</title>
        <authorList>
            <person name="Wang X."/>
        </authorList>
    </citation>
    <scope>NUCLEOTIDE SEQUENCE [LARGE SCALE GENOMIC DNA]</scope>
    <source>
        <strain evidence="2 3">DY25</strain>
        <plasmid evidence="3">pdy25-c</plasmid>
    </source>
</reference>
<dbReference type="InterPro" id="IPR036005">
    <property type="entry name" value="Creatinase/aminopeptidase-like"/>
</dbReference>
<dbReference type="Pfam" id="PF00557">
    <property type="entry name" value="Peptidase_M24"/>
    <property type="match status" value="1"/>
</dbReference>
<dbReference type="Gene3D" id="3.90.230.10">
    <property type="entry name" value="Creatinase/methionine aminopeptidase superfamily"/>
    <property type="match status" value="1"/>
</dbReference>
<proteinExistence type="predicted"/>
<evidence type="ECO:0000313" key="3">
    <source>
        <dbReference type="Proteomes" id="UP000219050"/>
    </source>
</evidence>
<dbReference type="PANTHER" id="PTHR46112">
    <property type="entry name" value="AMINOPEPTIDASE"/>
    <property type="match status" value="1"/>
</dbReference>
<dbReference type="InterPro" id="IPR000994">
    <property type="entry name" value="Pept_M24"/>
</dbReference>